<evidence type="ECO:0000313" key="3">
    <source>
        <dbReference type="Proteomes" id="UP000001075"/>
    </source>
</evidence>
<protein>
    <submittedName>
        <fullName evidence="2">Uncharacterized protein</fullName>
    </submittedName>
</protein>
<feature type="compositionally biased region" description="Basic and acidic residues" evidence="1">
    <location>
        <begin position="1"/>
        <end position="18"/>
    </location>
</feature>
<organism evidence="2 3">
    <name type="scientific">Cricetulus griseus</name>
    <name type="common">Chinese hamster</name>
    <name type="synonym">Cricetulus barabensis griseus</name>
    <dbReference type="NCBI Taxonomy" id="10029"/>
    <lineage>
        <taxon>Eukaryota</taxon>
        <taxon>Metazoa</taxon>
        <taxon>Chordata</taxon>
        <taxon>Craniata</taxon>
        <taxon>Vertebrata</taxon>
        <taxon>Euteleostomi</taxon>
        <taxon>Mammalia</taxon>
        <taxon>Eutheria</taxon>
        <taxon>Euarchontoglires</taxon>
        <taxon>Glires</taxon>
        <taxon>Rodentia</taxon>
        <taxon>Myomorpha</taxon>
        <taxon>Muroidea</taxon>
        <taxon>Cricetidae</taxon>
        <taxon>Cricetinae</taxon>
        <taxon>Cricetulus</taxon>
    </lineage>
</organism>
<reference evidence="3" key="1">
    <citation type="journal article" date="2011" name="Nat. Biotechnol.">
        <title>The genomic sequence of the Chinese hamster ovary (CHO)-K1 cell line.</title>
        <authorList>
            <person name="Xu X."/>
            <person name="Nagarajan H."/>
            <person name="Lewis N.E."/>
            <person name="Pan S."/>
            <person name="Cai Z."/>
            <person name="Liu X."/>
            <person name="Chen W."/>
            <person name="Xie M."/>
            <person name="Wang W."/>
            <person name="Hammond S."/>
            <person name="Andersen M.R."/>
            <person name="Neff N."/>
            <person name="Passarelli B."/>
            <person name="Koh W."/>
            <person name="Fan H.C."/>
            <person name="Wang J."/>
            <person name="Gui Y."/>
            <person name="Lee K.H."/>
            <person name="Betenbaugh M.J."/>
            <person name="Quake S.R."/>
            <person name="Famili I."/>
            <person name="Palsson B.O."/>
            <person name="Wang J."/>
        </authorList>
    </citation>
    <scope>NUCLEOTIDE SEQUENCE [LARGE SCALE GENOMIC DNA]</scope>
    <source>
        <strain evidence="3">CHO K1 cell line</strain>
    </source>
</reference>
<feature type="region of interest" description="Disordered" evidence="1">
    <location>
        <begin position="1"/>
        <end position="28"/>
    </location>
</feature>
<dbReference type="AlphaFoldDB" id="G3HN95"/>
<proteinExistence type="predicted"/>
<name>G3HN95_CRIGR</name>
<evidence type="ECO:0000256" key="1">
    <source>
        <dbReference type="SAM" id="MobiDB-lite"/>
    </source>
</evidence>
<gene>
    <name evidence="2" type="ORF">I79_012232</name>
</gene>
<accession>G3HN95</accession>
<dbReference type="EMBL" id="JH000540">
    <property type="protein sequence ID" value="EGW10691.1"/>
    <property type="molecule type" value="Genomic_DNA"/>
</dbReference>
<sequence length="67" mass="7577">MAKTWKDSLEVGRGDGKKNQNTKGFGKSSARWRCGISITDYCFSSAKLQDLAGFRVHVEVRMREHLS</sequence>
<evidence type="ECO:0000313" key="2">
    <source>
        <dbReference type="EMBL" id="EGW10691.1"/>
    </source>
</evidence>
<dbReference type="InParanoid" id="G3HN95"/>
<dbReference type="Proteomes" id="UP000001075">
    <property type="component" value="Unassembled WGS sequence"/>
</dbReference>